<evidence type="ECO:0000256" key="5">
    <source>
        <dbReference type="ARBA" id="ARBA00023004"/>
    </source>
</evidence>
<dbReference type="GO" id="GO:0051539">
    <property type="term" value="F:4 iron, 4 sulfur cluster binding"/>
    <property type="evidence" value="ECO:0007669"/>
    <property type="project" value="UniProtKB-KW"/>
</dbReference>
<gene>
    <name evidence="9" type="ORF">AEL95_04360</name>
</gene>
<dbReference type="PANTHER" id="PTHR33693">
    <property type="entry name" value="TYPE-5 URACIL-DNA GLYCOSYLASE"/>
    <property type="match status" value="1"/>
</dbReference>
<keyword evidence="5" id="KW-0408">Iron</keyword>
<keyword evidence="4" id="KW-0378">Hydrolase</keyword>
<dbReference type="SMART" id="SM00987">
    <property type="entry name" value="UreE_C"/>
    <property type="match status" value="1"/>
</dbReference>
<organism evidence="9 10">
    <name type="scientific">Lactobacillus crispatus</name>
    <dbReference type="NCBI Taxonomy" id="47770"/>
    <lineage>
        <taxon>Bacteria</taxon>
        <taxon>Bacillati</taxon>
        <taxon>Bacillota</taxon>
        <taxon>Bacilli</taxon>
        <taxon>Lactobacillales</taxon>
        <taxon>Lactobacillaceae</taxon>
        <taxon>Lactobacillus</taxon>
    </lineage>
</organism>
<reference evidence="9 10" key="1">
    <citation type="journal article" date="2016" name="Microbiology (Mosc.)">
        <title>Comparison of Lactobacillus crispatus isolates from Lactobacillus-dominated vaginal microbiomes with isolates from microbiomes containing bacterial vaginosis-associated bacteria.</title>
        <authorList>
            <person name="Abdelmaksoud A.A."/>
            <person name="Koparde V.N."/>
            <person name="Sheth N.U."/>
            <person name="Serrano M.G."/>
            <person name="Glascock A.L."/>
            <person name="Fettweis J.M."/>
            <person name="Strauss Iii J.F."/>
            <person name="Buck G.A."/>
            <person name="Jefferson K.K."/>
        </authorList>
    </citation>
    <scope>NUCLEOTIDE SEQUENCE [LARGE SCALE GENOMIC DNA]</scope>
    <source>
        <strain evidence="9 10">VMC3</strain>
    </source>
</reference>
<evidence type="ECO:0000256" key="1">
    <source>
        <dbReference type="ARBA" id="ARBA00022485"/>
    </source>
</evidence>
<evidence type="ECO:0000256" key="4">
    <source>
        <dbReference type="ARBA" id="ARBA00022801"/>
    </source>
</evidence>
<keyword evidence="3" id="KW-0227">DNA damage</keyword>
<keyword evidence="6" id="KW-0411">Iron-sulfur</keyword>
<dbReference type="SUPFAM" id="SSF52141">
    <property type="entry name" value="Uracil-DNA glycosylase-like"/>
    <property type="match status" value="1"/>
</dbReference>
<accession>A0A125P6B3</accession>
<dbReference type="SMART" id="SM00986">
    <property type="entry name" value="UDG"/>
    <property type="match status" value="1"/>
</dbReference>
<dbReference type="EMBL" id="LJGP01000016">
    <property type="protein sequence ID" value="KWU03916.1"/>
    <property type="molecule type" value="Genomic_DNA"/>
</dbReference>
<dbReference type="RefSeq" id="WP_060461945.1">
    <property type="nucleotide sequence ID" value="NZ_AP025162.1"/>
</dbReference>
<sequence length="219" mass="25050">MDYPKKLIDEVKERSKGMQLEGINSGSGPQHPLLMIVGEAPGRNEIVNNIPFSGDAGKELDKSLKQIGLTRDQVYITSAVRSRPFAIKKVFSKRENKEAIKYPNRKPTKKEILAHAPFLDFEIDYAQPKLIVALGNTGLERLLESGHKISAEHGQVIKNTPILRLNETKDGYIWSKERYTIFPEYHPAAVFYNRKLTDDIIKDWDKIKPYVEKEKSENE</sequence>
<evidence type="ECO:0000256" key="2">
    <source>
        <dbReference type="ARBA" id="ARBA00022723"/>
    </source>
</evidence>
<dbReference type="PANTHER" id="PTHR33693:SF1">
    <property type="entry name" value="TYPE-4 URACIL-DNA GLYCOSYLASE"/>
    <property type="match status" value="1"/>
</dbReference>
<dbReference type="InterPro" id="IPR036895">
    <property type="entry name" value="Uracil-DNA_glycosylase-like_sf"/>
</dbReference>
<dbReference type="InterPro" id="IPR051536">
    <property type="entry name" value="UDG_Type-4/5"/>
</dbReference>
<evidence type="ECO:0000256" key="7">
    <source>
        <dbReference type="ARBA" id="ARBA00023204"/>
    </source>
</evidence>
<proteinExistence type="predicted"/>
<evidence type="ECO:0000313" key="9">
    <source>
        <dbReference type="EMBL" id="KWU03916.1"/>
    </source>
</evidence>
<dbReference type="Pfam" id="PF03167">
    <property type="entry name" value="UDG"/>
    <property type="match status" value="1"/>
</dbReference>
<name>A0A125P6B3_9LACO</name>
<keyword evidence="2" id="KW-0479">Metal-binding</keyword>
<dbReference type="GO" id="GO:0097506">
    <property type="term" value="F:deaminated base DNA N-glycosylase activity"/>
    <property type="evidence" value="ECO:0007669"/>
    <property type="project" value="UniProtKB-ARBA"/>
</dbReference>
<keyword evidence="1" id="KW-0004">4Fe-4S</keyword>
<dbReference type="AlphaFoldDB" id="A0A125P6B3"/>
<dbReference type="Gene3D" id="3.40.470.10">
    <property type="entry name" value="Uracil-DNA glycosylase-like domain"/>
    <property type="match status" value="1"/>
</dbReference>
<feature type="domain" description="Uracil-DNA glycosylase-like" evidence="8">
    <location>
        <begin position="25"/>
        <end position="205"/>
    </location>
</feature>
<evidence type="ECO:0000259" key="8">
    <source>
        <dbReference type="SMART" id="SM00986"/>
    </source>
</evidence>
<evidence type="ECO:0000313" key="10">
    <source>
        <dbReference type="Proteomes" id="UP000067598"/>
    </source>
</evidence>
<dbReference type="PATRIC" id="fig|47770.28.peg.257"/>
<dbReference type="GO" id="GO:0046872">
    <property type="term" value="F:metal ion binding"/>
    <property type="evidence" value="ECO:0007669"/>
    <property type="project" value="UniProtKB-KW"/>
</dbReference>
<keyword evidence="7" id="KW-0234">DNA repair</keyword>
<protein>
    <submittedName>
        <fullName evidence="9">Uracil-DNA glycosylase</fullName>
    </submittedName>
</protein>
<dbReference type="CDD" id="cd10030">
    <property type="entry name" value="UDG-F4_TTUDGA_SPO1dp_like"/>
    <property type="match status" value="1"/>
</dbReference>
<evidence type="ECO:0000256" key="6">
    <source>
        <dbReference type="ARBA" id="ARBA00023014"/>
    </source>
</evidence>
<dbReference type="GO" id="GO:0006281">
    <property type="term" value="P:DNA repair"/>
    <property type="evidence" value="ECO:0007669"/>
    <property type="project" value="UniProtKB-KW"/>
</dbReference>
<dbReference type="Proteomes" id="UP000067598">
    <property type="component" value="Unassembled WGS sequence"/>
</dbReference>
<evidence type="ECO:0000256" key="3">
    <source>
        <dbReference type="ARBA" id="ARBA00022763"/>
    </source>
</evidence>
<comment type="caution">
    <text evidence="9">The sequence shown here is derived from an EMBL/GenBank/DDBJ whole genome shotgun (WGS) entry which is preliminary data.</text>
</comment>
<dbReference type="InterPro" id="IPR005122">
    <property type="entry name" value="Uracil-DNA_glycosylase-like"/>
</dbReference>